<dbReference type="InterPro" id="IPR050318">
    <property type="entry name" value="DENR/SUI1_TIF"/>
</dbReference>
<evidence type="ECO:0000313" key="3">
    <source>
        <dbReference type="EMBL" id="KER27478.1"/>
    </source>
</evidence>
<organism evidence="3 4">
    <name type="scientific">Opisthorchis viverrini</name>
    <name type="common">Southeast Asian liver fluke</name>
    <dbReference type="NCBI Taxonomy" id="6198"/>
    <lineage>
        <taxon>Eukaryota</taxon>
        <taxon>Metazoa</taxon>
        <taxon>Spiralia</taxon>
        <taxon>Lophotrochozoa</taxon>
        <taxon>Platyhelminthes</taxon>
        <taxon>Trematoda</taxon>
        <taxon>Digenea</taxon>
        <taxon>Opisthorchiida</taxon>
        <taxon>Opisthorchiata</taxon>
        <taxon>Opisthorchiidae</taxon>
        <taxon>Opisthorchis</taxon>
    </lineage>
</organism>
<dbReference type="SUPFAM" id="SSF55159">
    <property type="entry name" value="eIF1-like"/>
    <property type="match status" value="1"/>
</dbReference>
<dbReference type="Proteomes" id="UP000054324">
    <property type="component" value="Unassembled WGS sequence"/>
</dbReference>
<dbReference type="GO" id="GO:0002188">
    <property type="term" value="P:translation reinitiation"/>
    <property type="evidence" value="ECO:0007669"/>
    <property type="project" value="TreeGrafter"/>
</dbReference>
<dbReference type="CTD" id="20319689"/>
<dbReference type="GO" id="GO:0003743">
    <property type="term" value="F:translation initiation factor activity"/>
    <property type="evidence" value="ECO:0007669"/>
    <property type="project" value="InterPro"/>
</dbReference>
<dbReference type="STRING" id="6198.A0A074ZJF6"/>
<dbReference type="OrthoDB" id="277199at2759"/>
<dbReference type="AlphaFoldDB" id="A0A074ZJF6"/>
<reference evidence="3 4" key="1">
    <citation type="submission" date="2013-11" db="EMBL/GenBank/DDBJ databases">
        <title>Opisthorchis viverrini - life in the bile duct.</title>
        <authorList>
            <person name="Young N.D."/>
            <person name="Nagarajan N."/>
            <person name="Lin S.J."/>
            <person name="Korhonen P.K."/>
            <person name="Jex A.R."/>
            <person name="Hall R.S."/>
            <person name="Safavi-Hemami H."/>
            <person name="Kaewkong W."/>
            <person name="Bertrand D."/>
            <person name="Gao S."/>
            <person name="Seet Q."/>
            <person name="Wongkham S."/>
            <person name="Teh B.T."/>
            <person name="Wongkham C."/>
            <person name="Intapan P.M."/>
            <person name="Maleewong W."/>
            <person name="Yang X."/>
            <person name="Hu M."/>
            <person name="Wang Z."/>
            <person name="Hofmann A."/>
            <person name="Sternberg P.W."/>
            <person name="Tan P."/>
            <person name="Wang J."/>
            <person name="Gasser R.B."/>
        </authorList>
    </citation>
    <scope>NUCLEOTIDE SEQUENCE [LARGE SCALE GENOMIC DNA]</scope>
</reference>
<dbReference type="PANTHER" id="PTHR12789:SF0">
    <property type="entry name" value="DENSITY-REGULATED PROTEIN"/>
    <property type="match status" value="1"/>
</dbReference>
<dbReference type="EMBL" id="KL596722">
    <property type="protein sequence ID" value="KER27478.1"/>
    <property type="molecule type" value="Genomic_DNA"/>
</dbReference>
<dbReference type="KEGG" id="ovi:T265_05507"/>
<evidence type="ECO:0000313" key="4">
    <source>
        <dbReference type="Proteomes" id="UP000054324"/>
    </source>
</evidence>
<dbReference type="InterPro" id="IPR048517">
    <property type="entry name" value="DENR_N"/>
</dbReference>
<evidence type="ECO:0000259" key="2">
    <source>
        <dbReference type="Pfam" id="PF21023"/>
    </source>
</evidence>
<dbReference type="PANTHER" id="PTHR12789">
    <property type="entry name" value="DENSITY-REGULATED PROTEIN HOMOLOG"/>
    <property type="match status" value="1"/>
</dbReference>
<keyword evidence="4" id="KW-1185">Reference proteome</keyword>
<evidence type="ECO:0000256" key="1">
    <source>
        <dbReference type="SAM" id="MobiDB-lite"/>
    </source>
</evidence>
<accession>A0A074ZJF6</accession>
<sequence length="198" mass="22484">MTSDYQYMPRSRPVPGVEYPLTVAYCGECTMPIEYCEFSSAPDKCRSWMEKNLPEEFERLTACDGAPPAEAPAKGRQVRGGKGSAPRKPAKQKITVFKTSRGKKKFTTSVVGLSTFEFRDNSVGIRRTVPKKIQMLQSYPAGVRLFQLYLGVQYPHWIQIDCEHCQLYLEPLGLDDEGTQFRLFRPDEQCVRIVGRSS</sequence>
<dbReference type="GO" id="GO:0003729">
    <property type="term" value="F:mRNA binding"/>
    <property type="evidence" value="ECO:0007669"/>
    <property type="project" value="TreeGrafter"/>
</dbReference>
<proteinExistence type="predicted"/>
<name>A0A074ZJF6_OPIVI</name>
<dbReference type="InterPro" id="IPR036877">
    <property type="entry name" value="SUI1_dom_sf"/>
</dbReference>
<feature type="domain" description="DENR N-terminal" evidence="2">
    <location>
        <begin position="23"/>
        <end position="59"/>
    </location>
</feature>
<dbReference type="RefSeq" id="XP_009168793.1">
    <property type="nucleotide sequence ID" value="XM_009170529.1"/>
</dbReference>
<dbReference type="Pfam" id="PF21023">
    <property type="entry name" value="DENR_N"/>
    <property type="match status" value="1"/>
</dbReference>
<protein>
    <recommendedName>
        <fullName evidence="2">DENR N-terminal domain-containing protein</fullName>
    </recommendedName>
</protein>
<dbReference type="GeneID" id="20319689"/>
<feature type="region of interest" description="Disordered" evidence="1">
    <location>
        <begin position="64"/>
        <end position="92"/>
    </location>
</feature>
<dbReference type="GO" id="GO:0001731">
    <property type="term" value="P:formation of translation preinitiation complex"/>
    <property type="evidence" value="ECO:0007669"/>
    <property type="project" value="TreeGrafter"/>
</dbReference>
<gene>
    <name evidence="3" type="ORF">T265_05507</name>
</gene>